<dbReference type="EMBL" id="CP116968">
    <property type="protein sequence ID" value="WNM60615.1"/>
    <property type="molecule type" value="Genomic_DNA"/>
</dbReference>
<evidence type="ECO:0000313" key="3">
    <source>
        <dbReference type="EMBL" id="WNM60615.1"/>
    </source>
</evidence>
<dbReference type="KEGG" id="nneo:PQG83_12690"/>
<sequence length="123" mass="13838">MNNKFFISAFLVGILLGLPQFVLASDKGQGQNSAWKVETQGWSIQDHMIAAKASEGEVQSLESRVQDIDKRIAHFESKPHFDPKGFHRNALKHISSTLKGDTNLLNEKIAWHIRQADQAKLTE</sequence>
<dbReference type="RefSeq" id="WP_312741604.1">
    <property type="nucleotide sequence ID" value="NZ_CP116968.1"/>
</dbReference>
<name>A0AA96JV50_9BACT</name>
<evidence type="ECO:0000256" key="1">
    <source>
        <dbReference type="SAM" id="Coils"/>
    </source>
</evidence>
<protein>
    <submittedName>
        <fullName evidence="3">Uncharacterized protein</fullName>
    </submittedName>
</protein>
<organism evidence="3 4">
    <name type="scientific">Candidatus Nitrospira neomarina</name>
    <dbReference type="NCBI Taxonomy" id="3020899"/>
    <lineage>
        <taxon>Bacteria</taxon>
        <taxon>Pseudomonadati</taxon>
        <taxon>Nitrospirota</taxon>
        <taxon>Nitrospiria</taxon>
        <taxon>Nitrospirales</taxon>
        <taxon>Nitrospiraceae</taxon>
        <taxon>Nitrospira</taxon>
    </lineage>
</organism>
<keyword evidence="4" id="KW-1185">Reference proteome</keyword>
<evidence type="ECO:0000256" key="2">
    <source>
        <dbReference type="SAM" id="SignalP"/>
    </source>
</evidence>
<keyword evidence="2" id="KW-0732">Signal</keyword>
<feature type="coiled-coil region" evidence="1">
    <location>
        <begin position="51"/>
        <end position="78"/>
    </location>
</feature>
<feature type="signal peptide" evidence="2">
    <location>
        <begin position="1"/>
        <end position="24"/>
    </location>
</feature>
<dbReference type="Proteomes" id="UP001302494">
    <property type="component" value="Chromosome"/>
</dbReference>
<keyword evidence="1" id="KW-0175">Coiled coil</keyword>
<proteinExistence type="predicted"/>
<evidence type="ECO:0000313" key="4">
    <source>
        <dbReference type="Proteomes" id="UP001302494"/>
    </source>
</evidence>
<dbReference type="AlphaFoldDB" id="A0AA96JV50"/>
<accession>A0AA96JV50</accession>
<reference evidence="3 4" key="1">
    <citation type="submission" date="2023-01" db="EMBL/GenBank/DDBJ databases">
        <title>Cultivation and genomic characterization of new, ubiquitous marine nitrite-oxidizing bacteria from the Nitrospirales.</title>
        <authorList>
            <person name="Mueller A.J."/>
            <person name="Daebeler A."/>
            <person name="Herbold C.W."/>
            <person name="Kirkegaard R.H."/>
            <person name="Daims H."/>
        </authorList>
    </citation>
    <scope>NUCLEOTIDE SEQUENCE [LARGE SCALE GENOMIC DNA]</scope>
    <source>
        <strain evidence="3 4">DK</strain>
    </source>
</reference>
<gene>
    <name evidence="3" type="ORF">PQG83_12690</name>
</gene>
<feature type="chain" id="PRO_5041668725" evidence="2">
    <location>
        <begin position="25"/>
        <end position="123"/>
    </location>
</feature>